<comment type="caution">
    <text evidence="5">The sequence shown here is derived from an EMBL/GenBank/DDBJ whole genome shotgun (WGS) entry which is preliminary data.</text>
</comment>
<evidence type="ECO:0000256" key="3">
    <source>
        <dbReference type="ARBA" id="ARBA00022691"/>
    </source>
</evidence>
<dbReference type="PROSITE" id="PS51685">
    <property type="entry name" value="SAM_MT_ERG6_SMT"/>
    <property type="match status" value="1"/>
</dbReference>
<evidence type="ECO:0000256" key="2">
    <source>
        <dbReference type="ARBA" id="ARBA00022679"/>
    </source>
</evidence>
<dbReference type="InterPro" id="IPR030384">
    <property type="entry name" value="MeTrfase_SMT"/>
</dbReference>
<organism evidence="5 6">
    <name type="scientific">Actinomadura rubrisoli</name>
    <dbReference type="NCBI Taxonomy" id="2530368"/>
    <lineage>
        <taxon>Bacteria</taxon>
        <taxon>Bacillati</taxon>
        <taxon>Actinomycetota</taxon>
        <taxon>Actinomycetes</taxon>
        <taxon>Streptosporangiales</taxon>
        <taxon>Thermomonosporaceae</taxon>
        <taxon>Actinomadura</taxon>
    </lineage>
</organism>
<dbReference type="SUPFAM" id="SSF53335">
    <property type="entry name" value="S-adenosyl-L-methionine-dependent methyltransferases"/>
    <property type="match status" value="1"/>
</dbReference>
<sequence length="286" mass="31013">MNITEFQRITADPGSRRAHYTAMVPAFYDLVTSPYRANWSESFHLPPFAPGETLAQAVRRQEHELARTAGFGPGMRILDVGCGIGGPALSIARATGAHVTGVNIVAMHIGVATAKAAEQGLEKLTRFTVADMVDLPFPDACFDGAFSFDAICHSPDKPATYAGVHRVLKPGAVFTGCDWLCADGLPPGEYARWIEPICAYAALPSVLSLGQLADHLVEAGFHLVFCVDLSERGDMEPNWRRFEDAAAAVPPPRDPDHELLWRHATSTARGGRSGTFKIGYWQARKP</sequence>
<keyword evidence="1 5" id="KW-0489">Methyltransferase</keyword>
<evidence type="ECO:0000313" key="6">
    <source>
        <dbReference type="Proteomes" id="UP000294513"/>
    </source>
</evidence>
<dbReference type="PANTHER" id="PTHR44068:SF6">
    <property type="entry name" value="SAM-DEPENDENT METHYLTRANSFERASE ERG6_SMT-TYPE DOMAIN-CONTAINING PROTEIN"/>
    <property type="match status" value="1"/>
</dbReference>
<keyword evidence="2 5" id="KW-0808">Transferase</keyword>
<dbReference type="AlphaFoldDB" id="A0A4R5CDK7"/>
<dbReference type="RefSeq" id="WP_131888649.1">
    <property type="nucleotide sequence ID" value="NZ_SMKU01000001.1"/>
</dbReference>
<dbReference type="GO" id="GO:0016126">
    <property type="term" value="P:sterol biosynthetic process"/>
    <property type="evidence" value="ECO:0007669"/>
    <property type="project" value="TreeGrafter"/>
</dbReference>
<name>A0A4R5CDK7_9ACTN</name>
<dbReference type="Gene3D" id="3.40.50.150">
    <property type="entry name" value="Vaccinia Virus protein VP39"/>
    <property type="match status" value="1"/>
</dbReference>
<dbReference type="Proteomes" id="UP000294513">
    <property type="component" value="Unassembled WGS sequence"/>
</dbReference>
<dbReference type="OrthoDB" id="9769602at2"/>
<dbReference type="InterPro" id="IPR050447">
    <property type="entry name" value="Erg6_SMT_methyltransf"/>
</dbReference>
<dbReference type="EMBL" id="SMKU01000001">
    <property type="protein sequence ID" value="TDD98128.1"/>
    <property type="molecule type" value="Genomic_DNA"/>
</dbReference>
<accession>A0A4R5CDK7</accession>
<dbReference type="GO" id="GO:0032259">
    <property type="term" value="P:methylation"/>
    <property type="evidence" value="ECO:0007669"/>
    <property type="project" value="UniProtKB-KW"/>
</dbReference>
<dbReference type="GO" id="GO:0003838">
    <property type="term" value="F:sterol 24-C-methyltransferase activity"/>
    <property type="evidence" value="ECO:0007669"/>
    <property type="project" value="TreeGrafter"/>
</dbReference>
<evidence type="ECO:0000256" key="1">
    <source>
        <dbReference type="ARBA" id="ARBA00022603"/>
    </source>
</evidence>
<dbReference type="InterPro" id="IPR029063">
    <property type="entry name" value="SAM-dependent_MTases_sf"/>
</dbReference>
<reference evidence="5 6" key="1">
    <citation type="submission" date="2019-03" db="EMBL/GenBank/DDBJ databases">
        <title>Draft genome sequences of novel Actinobacteria.</title>
        <authorList>
            <person name="Sahin N."/>
            <person name="Ay H."/>
            <person name="Saygin H."/>
        </authorList>
    </citation>
    <scope>NUCLEOTIDE SEQUENCE [LARGE SCALE GENOMIC DNA]</scope>
    <source>
        <strain evidence="5 6">H3C3</strain>
    </source>
</reference>
<keyword evidence="6" id="KW-1185">Reference proteome</keyword>
<keyword evidence="3" id="KW-0949">S-adenosyl-L-methionine</keyword>
<protein>
    <submittedName>
        <fullName evidence="5">Class I SAM-dependent methyltransferase</fullName>
    </submittedName>
</protein>
<dbReference type="Pfam" id="PF08241">
    <property type="entry name" value="Methyltransf_11"/>
    <property type="match status" value="1"/>
</dbReference>
<feature type="domain" description="SAM-dependent methyltransferase Erg6/SMT-type" evidence="4">
    <location>
        <begin position="27"/>
        <end position="180"/>
    </location>
</feature>
<evidence type="ECO:0000259" key="4">
    <source>
        <dbReference type="PROSITE" id="PS51685"/>
    </source>
</evidence>
<dbReference type="InterPro" id="IPR013216">
    <property type="entry name" value="Methyltransf_11"/>
</dbReference>
<dbReference type="CDD" id="cd02440">
    <property type="entry name" value="AdoMet_MTases"/>
    <property type="match status" value="1"/>
</dbReference>
<dbReference type="PANTHER" id="PTHR44068">
    <property type="entry name" value="ZGC:194242"/>
    <property type="match status" value="1"/>
</dbReference>
<proteinExistence type="predicted"/>
<gene>
    <name evidence="5" type="ORF">E1298_00215</name>
</gene>
<evidence type="ECO:0000313" key="5">
    <source>
        <dbReference type="EMBL" id="TDD98128.1"/>
    </source>
</evidence>